<dbReference type="PANTHER" id="PTHR28020:SF1">
    <property type="entry name" value="YAP1-BINDING PROTEIN 1-RELATED"/>
    <property type="match status" value="1"/>
</dbReference>
<name>A0A8H6AH98_PETAA</name>
<feature type="compositionally biased region" description="Basic and acidic residues" evidence="1">
    <location>
        <begin position="110"/>
        <end position="121"/>
    </location>
</feature>
<protein>
    <recommendedName>
        <fullName evidence="4">YAP-binding/ALF4/Glomulin</fullName>
    </recommendedName>
</protein>
<evidence type="ECO:0000313" key="2">
    <source>
        <dbReference type="EMBL" id="KAF5866488.1"/>
    </source>
</evidence>
<feature type="region of interest" description="Disordered" evidence="1">
    <location>
        <begin position="200"/>
        <end position="239"/>
    </location>
</feature>
<dbReference type="Proteomes" id="UP000541154">
    <property type="component" value="Unassembled WGS sequence"/>
</dbReference>
<dbReference type="GO" id="GO:0005737">
    <property type="term" value="C:cytoplasm"/>
    <property type="evidence" value="ECO:0007669"/>
    <property type="project" value="TreeGrafter"/>
</dbReference>
<evidence type="ECO:0000313" key="3">
    <source>
        <dbReference type="Proteomes" id="UP000541154"/>
    </source>
</evidence>
<comment type="caution">
    <text evidence="2">The sequence shown here is derived from an EMBL/GenBank/DDBJ whole genome shotgun (WGS) entry which is preliminary data.</text>
</comment>
<feature type="region of interest" description="Disordered" evidence="1">
    <location>
        <begin position="92"/>
        <end position="138"/>
    </location>
</feature>
<dbReference type="EMBL" id="SPNV01000008">
    <property type="protein sequence ID" value="KAF5866488.1"/>
    <property type="molecule type" value="Genomic_DNA"/>
</dbReference>
<dbReference type="Pfam" id="PF08568">
    <property type="entry name" value="Kinetochor_Ybp2"/>
    <property type="match status" value="1"/>
</dbReference>
<organism evidence="2 3">
    <name type="scientific">Petromyces alliaceus</name>
    <name type="common">Aspergillus alliaceus</name>
    <dbReference type="NCBI Taxonomy" id="209559"/>
    <lineage>
        <taxon>Eukaryota</taxon>
        <taxon>Fungi</taxon>
        <taxon>Dikarya</taxon>
        <taxon>Ascomycota</taxon>
        <taxon>Pezizomycotina</taxon>
        <taxon>Eurotiomycetes</taxon>
        <taxon>Eurotiomycetidae</taxon>
        <taxon>Eurotiales</taxon>
        <taxon>Aspergillaceae</taxon>
        <taxon>Aspergillus</taxon>
        <taxon>Aspergillus subgen. Circumdati</taxon>
    </lineage>
</organism>
<dbReference type="InterPro" id="IPR040347">
    <property type="entry name" value="YBP1/2"/>
</dbReference>
<evidence type="ECO:0000256" key="1">
    <source>
        <dbReference type="SAM" id="MobiDB-lite"/>
    </source>
</evidence>
<sequence length="680" mass="75832">MAEEQDPIVQALPPATDYLTYLTLLEYQLTPARLPTLHKLLQDEVLTTNIGWDLVQLLLPMLPQSLECLQDIARLGNPREVILRVSETLMQLQPEDEDEEGEDQAPESSATHEADAGDVKPESAIGNDDAQSSETHSLPRHVLKFNSLVAMLSVLHSRIQTKSPSRFLATSLQAVLEAYTLMPTNETTIALLEFFRDVSPSKRPAPPPRAASESSILRVAEASAPDPEAEVQSPNPSNNNEPALIKRFLQFGLIELIKSYILSFSGPMAPGMSWTVRLQEKLQPRHLAGRVSETEVFTNSKQLRERDMIMGKITALSRDFGLDDKQLLTVVSQPPDQHPQPLDFDEPPKKVEEIPLERHGALLLLAARAAMAELFSSGQVTPIAVFPNLAQIFDNFVGGHNTPDEIAFGQPQALLDSLLTLTVFSMQKSIGEPSNETEFRRFILSLTACTTRQTYNSIRRIPGTIVHSHPSHIVRFKTIRQLLEDDRYQLVKDSAIGWLKDEILEASKNSSSSPESSIFCNPHYFSVLFPLLFNSSELLLNVSSDIVASWIKFSQTFTPSIHAALSLYYILISSSTLRTQLQLEKTYIYFRNRFLEPLKSLLHAFERDLTRNGGEGKIESAVGENMCQVGMVRSVSLVSHALEQVEDAMGDVFVVADDELQEPSTDDIARVDKIRKETAL</sequence>
<gene>
    <name evidence="2" type="ORF">ETB97_012043</name>
</gene>
<dbReference type="GO" id="GO:0034599">
    <property type="term" value="P:cellular response to oxidative stress"/>
    <property type="evidence" value="ECO:0007669"/>
    <property type="project" value="InterPro"/>
</dbReference>
<proteinExistence type="predicted"/>
<evidence type="ECO:0008006" key="4">
    <source>
        <dbReference type="Google" id="ProtNLM"/>
    </source>
</evidence>
<dbReference type="AlphaFoldDB" id="A0A8H6AH98"/>
<keyword evidence="3" id="KW-1185">Reference proteome</keyword>
<accession>A0A8H6AH98</accession>
<dbReference type="InterPro" id="IPR013877">
    <property type="entry name" value="YAP-bd/ALF4/Glomulin"/>
</dbReference>
<reference evidence="2 3" key="1">
    <citation type="submission" date="2019-04" db="EMBL/GenBank/DDBJ databases">
        <title>Aspergillus burnettii sp. nov., novel species from soil in southeast Queensland.</title>
        <authorList>
            <person name="Gilchrist C.L.M."/>
            <person name="Pitt J.I."/>
            <person name="Lange L."/>
            <person name="Lacey H.J."/>
            <person name="Vuong D."/>
            <person name="Midgley D.J."/>
            <person name="Greenfield P."/>
            <person name="Bradbury M."/>
            <person name="Lacey E."/>
            <person name="Busk P.K."/>
            <person name="Pilgaard B."/>
            <person name="Chooi Y.H."/>
            <person name="Piggott A.M."/>
        </authorList>
    </citation>
    <scope>NUCLEOTIDE SEQUENCE [LARGE SCALE GENOMIC DNA]</scope>
    <source>
        <strain evidence="2 3">FRR 5400</strain>
    </source>
</reference>
<feature type="compositionally biased region" description="Acidic residues" evidence="1">
    <location>
        <begin position="94"/>
        <end position="105"/>
    </location>
</feature>
<dbReference type="PANTHER" id="PTHR28020">
    <property type="entry name" value="YAP1-BINDING PROTEIN 1-RELATED"/>
    <property type="match status" value="1"/>
</dbReference>